<evidence type="ECO:0000313" key="2">
    <source>
        <dbReference type="EMBL" id="CAE7271687.1"/>
    </source>
</evidence>
<dbReference type="OrthoDB" id="422334at2759"/>
<evidence type="ECO:0000313" key="3">
    <source>
        <dbReference type="Proteomes" id="UP000601435"/>
    </source>
</evidence>
<keyword evidence="3" id="KW-1185">Reference proteome</keyword>
<dbReference type="Proteomes" id="UP000601435">
    <property type="component" value="Unassembled WGS sequence"/>
</dbReference>
<sequence length="826" mass="92573">MHRAGVEDANSGISTAMLLAEVERSVQAICTRLMEPHVEAAAGTLVQIDGLWDLAKANSRKLIDMDHVFRNMQEGLLKMDGLRTDLDRFDSTLNKQATEMESMIERYEVELQQLKMITKQKEEGHLQQRRALDAVRHELQHLQKLQSSCEQSFFSSLEQKFGELAPLKADVEAKITSMELKHHTLTDQVWSSECAIAKVSGELCNFQDRFDQLKEVVLGLESERDTRKKLENMQQELADWLGQSRFEAASVRKAFSAAVMANKESLQIGLDVAAKQIASFMDEVRAENQKLLEQTADIQRETGVTCSGFRAELDEHQRQRQLADARTEAILSELREALDEYDRRRKRERTTLELEMKEVGQQLAILHGSVENAVRACKSLDPLCGALVEVLAMQVSLERQEFADWHRVSLVGYKPVSTTQKPTEVDDTSKSPSKSPPKAPKQSPRKKGDPSQIISLDKRCYSCCSQSQMVMAGFKMACLQYKPSPVACSGGLLERVELFDRMEQLLEAARERVRYNRDEEVLLSPLPGLKPSSGWVMLWKHTAAAHVVFWEFREPCEVRQRGREATATAVSALCFALRLPSGGTLARGAVVATAKETLTSPDKSGKEEGLSHFTCHPQTVDVLYILPKEAAPRRVSAASNCLIHFVLMRINRLCSVRQTCLKSLDGPYTRSQVARHTGSRKSSMSGNEASKIRCHGSGGIFVSGFFLSKTKNQVNVETSRLTTTQKERQPFPGVSRASLLNLRTGARARRSKKTLLVETEERKEERAQESIWPMCTLPATRLACESIRSGPEMGVPKHAPRAHGHCLRFRSRSAIGPRLRSNESTA</sequence>
<dbReference type="EMBL" id="CAJNJA010011387">
    <property type="protein sequence ID" value="CAE7271687.1"/>
    <property type="molecule type" value="Genomic_DNA"/>
</dbReference>
<dbReference type="AlphaFoldDB" id="A0A812MMX9"/>
<evidence type="ECO:0000256" key="1">
    <source>
        <dbReference type="SAM" id="MobiDB-lite"/>
    </source>
</evidence>
<gene>
    <name evidence="2" type="ORF">SNEC2469_LOCUS6518</name>
</gene>
<reference evidence="2" key="1">
    <citation type="submission" date="2021-02" db="EMBL/GenBank/DDBJ databases">
        <authorList>
            <person name="Dougan E. K."/>
            <person name="Rhodes N."/>
            <person name="Thang M."/>
            <person name="Chan C."/>
        </authorList>
    </citation>
    <scope>NUCLEOTIDE SEQUENCE</scope>
</reference>
<protein>
    <submittedName>
        <fullName evidence="2">Uncharacterized protein</fullName>
    </submittedName>
</protein>
<proteinExistence type="predicted"/>
<comment type="caution">
    <text evidence="2">The sequence shown here is derived from an EMBL/GenBank/DDBJ whole genome shotgun (WGS) entry which is preliminary data.</text>
</comment>
<accession>A0A812MMX9</accession>
<organism evidence="2 3">
    <name type="scientific">Symbiodinium necroappetens</name>
    <dbReference type="NCBI Taxonomy" id="1628268"/>
    <lineage>
        <taxon>Eukaryota</taxon>
        <taxon>Sar</taxon>
        <taxon>Alveolata</taxon>
        <taxon>Dinophyceae</taxon>
        <taxon>Suessiales</taxon>
        <taxon>Symbiodiniaceae</taxon>
        <taxon>Symbiodinium</taxon>
    </lineage>
</organism>
<name>A0A812MMX9_9DINO</name>
<feature type="region of interest" description="Disordered" evidence="1">
    <location>
        <begin position="418"/>
        <end position="451"/>
    </location>
</feature>